<feature type="compositionally biased region" description="Low complexity" evidence="1">
    <location>
        <begin position="250"/>
        <end position="279"/>
    </location>
</feature>
<dbReference type="EMBL" id="JBGBDC010000009">
    <property type="protein sequence ID" value="MEY2253237.1"/>
    <property type="molecule type" value="Genomic_DNA"/>
</dbReference>
<reference evidence="2 3" key="1">
    <citation type="journal article" date="2016" name="Int. J. Syst. Evol. Microbiol.">
        <title>Description of Comamonas sediminis sp. nov., isolated from lagoon sediments.</title>
        <authorList>
            <person name="Subhash Y."/>
            <person name="Bang J.J."/>
            <person name="You T.H."/>
            <person name="Lee S.S."/>
        </authorList>
    </citation>
    <scope>NUCLEOTIDE SEQUENCE [LARGE SCALE GENOMIC DNA]</scope>
    <source>
        <strain evidence="2 3">JCM 31169</strain>
    </source>
</reference>
<dbReference type="NCBIfam" id="NF043076">
    <property type="entry name" value="PHA_gran_PhaM"/>
    <property type="match status" value="1"/>
</dbReference>
<feature type="compositionally biased region" description="Low complexity" evidence="1">
    <location>
        <begin position="315"/>
        <end position="335"/>
    </location>
</feature>
<feature type="region of interest" description="Disordered" evidence="1">
    <location>
        <begin position="132"/>
        <end position="191"/>
    </location>
</feature>
<sequence length="346" mass="35534">MALLARPTAPTTGDTTMQDAAQTFNPFAPGFDFLQKLAAGSTSKPVAAFAQWQEWVAPTMSVPDLEKRIQELKTVLFWLEQNQRALEATIQAMEVQKMTLSALQTMNVPVENWASTMVQSWQQFAQNAAAQAQDAAETAAPQAAAKPPAAPSPAPAAASTPPPAASAASPAPEAATEPPEQAGQAKASPVTDPMQWWGALTQQFQHIAQQAVQDVTEQAMAHAASTQQAAASAAEAVRSTAEGMAEAGKTAAQAAMGRQTAAKRSAASAGDANAAKPSARQPESSPRSAQNNTGKQPMARKAASTKGAGAGAGNRGSRPAASGQAGPRQAAPRQAGSRKPSAPGQR</sequence>
<keyword evidence="3" id="KW-1185">Reference proteome</keyword>
<evidence type="ECO:0000313" key="2">
    <source>
        <dbReference type="EMBL" id="MEY2253237.1"/>
    </source>
</evidence>
<dbReference type="Proteomes" id="UP001562178">
    <property type="component" value="Unassembled WGS sequence"/>
</dbReference>
<name>A0ABV4B7H1_9BURK</name>
<feature type="compositionally biased region" description="Polar residues" evidence="1">
    <location>
        <begin position="281"/>
        <end position="295"/>
    </location>
</feature>
<protein>
    <submittedName>
        <fullName evidence="2">PhaM family polyhydroxyalkanoate granule multifunctional regulatory protein</fullName>
    </submittedName>
</protein>
<accession>A0ABV4B7H1</accession>
<comment type="caution">
    <text evidence="2">The sequence shown here is derived from an EMBL/GenBank/DDBJ whole genome shotgun (WGS) entry which is preliminary data.</text>
</comment>
<evidence type="ECO:0000256" key="1">
    <source>
        <dbReference type="SAM" id="MobiDB-lite"/>
    </source>
</evidence>
<dbReference type="InterPro" id="IPR050026">
    <property type="entry name" value="PHA_gran_PhaM_N"/>
</dbReference>
<feature type="compositionally biased region" description="Low complexity" evidence="1">
    <location>
        <begin position="132"/>
        <end position="147"/>
    </location>
</feature>
<gene>
    <name evidence="2" type="ORF">AB7A72_19615</name>
</gene>
<feature type="compositionally biased region" description="Pro residues" evidence="1">
    <location>
        <begin position="148"/>
        <end position="164"/>
    </location>
</feature>
<organism evidence="2 3">
    <name type="scientific">Comamonas sediminis</name>
    <dbReference type="NCBI Taxonomy" id="1783360"/>
    <lineage>
        <taxon>Bacteria</taxon>
        <taxon>Pseudomonadati</taxon>
        <taxon>Pseudomonadota</taxon>
        <taxon>Betaproteobacteria</taxon>
        <taxon>Burkholderiales</taxon>
        <taxon>Comamonadaceae</taxon>
        <taxon>Comamonas</taxon>
    </lineage>
</organism>
<proteinExistence type="predicted"/>
<feature type="region of interest" description="Disordered" evidence="1">
    <location>
        <begin position="245"/>
        <end position="346"/>
    </location>
</feature>
<feature type="compositionally biased region" description="Low complexity" evidence="1">
    <location>
        <begin position="165"/>
        <end position="185"/>
    </location>
</feature>
<evidence type="ECO:0000313" key="3">
    <source>
        <dbReference type="Proteomes" id="UP001562178"/>
    </source>
</evidence>